<dbReference type="EMBL" id="JABFUD020000015">
    <property type="protein sequence ID" value="KAI5069407.1"/>
    <property type="molecule type" value="Genomic_DNA"/>
</dbReference>
<feature type="domain" description="ABC transporter" evidence="10">
    <location>
        <begin position="440"/>
        <end position="657"/>
    </location>
</feature>
<feature type="domain" description="ABC transmembrane type-1" evidence="11">
    <location>
        <begin position="91"/>
        <end position="375"/>
    </location>
</feature>
<evidence type="ECO:0000259" key="10">
    <source>
        <dbReference type="PROSITE" id="PS50893"/>
    </source>
</evidence>
<evidence type="ECO:0000256" key="1">
    <source>
        <dbReference type="ARBA" id="ARBA00008575"/>
    </source>
</evidence>
<evidence type="ECO:0000256" key="7">
    <source>
        <dbReference type="ARBA" id="ARBA00022989"/>
    </source>
</evidence>
<evidence type="ECO:0000259" key="11">
    <source>
        <dbReference type="PROSITE" id="PS50929"/>
    </source>
</evidence>
<feature type="transmembrane region" description="Helical" evidence="9">
    <location>
        <begin position="130"/>
        <end position="150"/>
    </location>
</feature>
<dbReference type="SMART" id="SM00382">
    <property type="entry name" value="AAA"/>
    <property type="match status" value="1"/>
</dbReference>
<protein>
    <submittedName>
        <fullName evidence="12">Uncharacterized protein</fullName>
    </submittedName>
</protein>
<evidence type="ECO:0000256" key="5">
    <source>
        <dbReference type="ARBA" id="ARBA00022741"/>
    </source>
</evidence>
<feature type="transmembrane region" description="Helical" evidence="9">
    <location>
        <begin position="86"/>
        <end position="110"/>
    </location>
</feature>
<dbReference type="PROSITE" id="PS50929">
    <property type="entry name" value="ABC_TM1F"/>
    <property type="match status" value="1"/>
</dbReference>
<keyword evidence="8 9" id="KW-0472">Membrane</keyword>
<sequence length="659" mass="74179">MGGFSCTSTYLAIGKLRSEFHLHFSIFKFGDLQKMDITRGTTRKRSPSFSKSLPGLKSKLVPSWPLLHKMWRVGVMYFKSECKRRACLLLALVFILCALCAGMFVLLSYVQRDFSTALSKKDVKGFHRAAWMFVLMVVVAAPLFAVYEYMQGLLGLEWRIWLTDLLLADYFTDRAYFDMKMDGKLDNPDQRICEDVASFVGNAVDIITLTSGKVLKIFAFTGVLWSISPQLVFFLFFYSCIGTYLTVRFFGEKTMQLKLQGLQMEADFRYSLVRIRDNAESIAFYRGEKHEVSSIQGFFSILVGNTRELLVWWRHLALFSNAYEYAVIIIPSLIIAPRYFAGEVEFGVISQTGFAFKSILTALSMIVLKFDRFSGLAAQTERLDGLLEALLEHGSIRLAAQRNKRQSAVVELDSYNGVTSPLLQDAITPGLIEREVGPGLVVKDLSLYTPNLRTLLIKNLNLNLGSDESLLIMGASGCGKSSFLRAVAGLWNRGEGLIQGPTQRDTFFLPQKPYMPLGTLREQLLFPSAELVAGILDEERLITQLEQVALGDLLLKVGGLNAECDWGGILSAGEQQRLAFARLFLHEPIMAFLDEATSALDIANEARLYEMLKQRIPSYISVGHRSSLVKFHTYVLKLDSGDQWMLYTRKHYESLLAPS</sequence>
<gene>
    <name evidence="12" type="ORF">GOP47_0015708</name>
</gene>
<name>A0A9D4UKI5_ADICA</name>
<evidence type="ECO:0000313" key="12">
    <source>
        <dbReference type="EMBL" id="KAI5069407.1"/>
    </source>
</evidence>
<comment type="similarity">
    <text evidence="1">Belongs to the ABC transporter superfamily. ABCD family. Peroxisomal fatty acyl CoA transporter (TC 3.A.1.203) subfamily.</text>
</comment>
<keyword evidence="3" id="KW-0150">Chloroplast</keyword>
<comment type="caution">
    <text evidence="12">The sequence shown here is derived from an EMBL/GenBank/DDBJ whole genome shotgun (WGS) entry which is preliminary data.</text>
</comment>
<dbReference type="Gene3D" id="3.40.50.300">
    <property type="entry name" value="P-loop containing nucleotide triphosphate hydrolases"/>
    <property type="match status" value="1"/>
</dbReference>
<dbReference type="OrthoDB" id="422637at2759"/>
<organism evidence="12 13">
    <name type="scientific">Adiantum capillus-veneris</name>
    <name type="common">Maidenhair fern</name>
    <dbReference type="NCBI Taxonomy" id="13818"/>
    <lineage>
        <taxon>Eukaryota</taxon>
        <taxon>Viridiplantae</taxon>
        <taxon>Streptophyta</taxon>
        <taxon>Embryophyta</taxon>
        <taxon>Tracheophyta</taxon>
        <taxon>Polypodiopsida</taxon>
        <taxon>Polypodiidae</taxon>
        <taxon>Polypodiales</taxon>
        <taxon>Pteridineae</taxon>
        <taxon>Pteridaceae</taxon>
        <taxon>Vittarioideae</taxon>
        <taxon>Adiantum</taxon>
    </lineage>
</organism>
<dbReference type="CDD" id="cd03223">
    <property type="entry name" value="ABCD_peroxisomal_ALDP"/>
    <property type="match status" value="1"/>
</dbReference>
<dbReference type="GO" id="GO:0005524">
    <property type="term" value="F:ATP binding"/>
    <property type="evidence" value="ECO:0007669"/>
    <property type="project" value="UniProtKB-KW"/>
</dbReference>
<dbReference type="InterPro" id="IPR036640">
    <property type="entry name" value="ABC1_TM_sf"/>
</dbReference>
<dbReference type="InterPro" id="IPR011527">
    <property type="entry name" value="ABC1_TM_dom"/>
</dbReference>
<dbReference type="PROSITE" id="PS00211">
    <property type="entry name" value="ABC_TRANSPORTER_1"/>
    <property type="match status" value="1"/>
</dbReference>
<evidence type="ECO:0000256" key="6">
    <source>
        <dbReference type="ARBA" id="ARBA00022840"/>
    </source>
</evidence>
<dbReference type="PROSITE" id="PS50893">
    <property type="entry name" value="ABC_TRANSPORTER_2"/>
    <property type="match status" value="1"/>
</dbReference>
<evidence type="ECO:0000256" key="4">
    <source>
        <dbReference type="ARBA" id="ARBA00022692"/>
    </source>
</evidence>
<dbReference type="InterPro" id="IPR050835">
    <property type="entry name" value="ABC_transporter_sub-D"/>
</dbReference>
<dbReference type="InterPro" id="IPR003593">
    <property type="entry name" value="AAA+_ATPase"/>
</dbReference>
<dbReference type="Proteomes" id="UP000886520">
    <property type="component" value="Chromosome 15"/>
</dbReference>
<keyword evidence="3" id="KW-0934">Plastid</keyword>
<dbReference type="InterPro" id="IPR003439">
    <property type="entry name" value="ABC_transporter-like_ATP-bd"/>
</dbReference>
<evidence type="ECO:0000256" key="9">
    <source>
        <dbReference type="SAM" id="Phobius"/>
    </source>
</evidence>
<dbReference type="GO" id="GO:0016887">
    <property type="term" value="F:ATP hydrolysis activity"/>
    <property type="evidence" value="ECO:0007669"/>
    <property type="project" value="InterPro"/>
</dbReference>
<accession>A0A9D4UKI5</accession>
<evidence type="ECO:0000256" key="8">
    <source>
        <dbReference type="ARBA" id="ARBA00023136"/>
    </source>
</evidence>
<dbReference type="Pfam" id="PF06472">
    <property type="entry name" value="ABC_membrane_2"/>
    <property type="match status" value="1"/>
</dbReference>
<dbReference type="Gene3D" id="1.20.1560.10">
    <property type="entry name" value="ABC transporter type 1, transmembrane domain"/>
    <property type="match status" value="1"/>
</dbReference>
<dbReference type="InterPro" id="IPR017871">
    <property type="entry name" value="ABC_transporter-like_CS"/>
</dbReference>
<keyword evidence="2" id="KW-0813">Transport</keyword>
<dbReference type="Pfam" id="PF00005">
    <property type="entry name" value="ABC_tran"/>
    <property type="match status" value="1"/>
</dbReference>
<keyword evidence="5" id="KW-0547">Nucleotide-binding</keyword>
<keyword evidence="6" id="KW-0067">ATP-binding</keyword>
<dbReference type="GO" id="GO:0140359">
    <property type="term" value="F:ABC-type transporter activity"/>
    <property type="evidence" value="ECO:0007669"/>
    <property type="project" value="InterPro"/>
</dbReference>
<evidence type="ECO:0000313" key="13">
    <source>
        <dbReference type="Proteomes" id="UP000886520"/>
    </source>
</evidence>
<dbReference type="SUPFAM" id="SSF90123">
    <property type="entry name" value="ABC transporter transmembrane region"/>
    <property type="match status" value="1"/>
</dbReference>
<dbReference type="GO" id="GO:0016020">
    <property type="term" value="C:membrane"/>
    <property type="evidence" value="ECO:0007669"/>
    <property type="project" value="InterPro"/>
</dbReference>
<dbReference type="AlphaFoldDB" id="A0A9D4UKI5"/>
<dbReference type="SUPFAM" id="SSF52540">
    <property type="entry name" value="P-loop containing nucleoside triphosphate hydrolases"/>
    <property type="match status" value="1"/>
</dbReference>
<evidence type="ECO:0000256" key="3">
    <source>
        <dbReference type="ARBA" id="ARBA00022528"/>
    </source>
</evidence>
<keyword evidence="13" id="KW-1185">Reference proteome</keyword>
<reference evidence="12" key="1">
    <citation type="submission" date="2021-01" db="EMBL/GenBank/DDBJ databases">
        <title>Adiantum capillus-veneris genome.</title>
        <authorList>
            <person name="Fang Y."/>
            <person name="Liao Q."/>
        </authorList>
    </citation>
    <scope>NUCLEOTIDE SEQUENCE</scope>
    <source>
        <strain evidence="12">H3</strain>
        <tissue evidence="12">Leaf</tissue>
    </source>
</reference>
<dbReference type="PANTHER" id="PTHR11384">
    <property type="entry name" value="ATP-BINDING CASSETTE, SUB-FAMILY D MEMBER"/>
    <property type="match status" value="1"/>
</dbReference>
<dbReference type="PANTHER" id="PTHR11384:SF55">
    <property type="entry name" value="ATP-BINDING CASSETTE TRANSPORTER"/>
    <property type="match status" value="1"/>
</dbReference>
<proteinExistence type="inferred from homology"/>
<keyword evidence="7 9" id="KW-1133">Transmembrane helix</keyword>
<dbReference type="InterPro" id="IPR027417">
    <property type="entry name" value="P-loop_NTPase"/>
</dbReference>
<feature type="transmembrane region" description="Helical" evidence="9">
    <location>
        <begin position="231"/>
        <end position="250"/>
    </location>
</feature>
<evidence type="ECO:0000256" key="2">
    <source>
        <dbReference type="ARBA" id="ARBA00022448"/>
    </source>
</evidence>
<keyword evidence="4 9" id="KW-0812">Transmembrane</keyword>